<dbReference type="AlphaFoldDB" id="A0A423U2M2"/>
<evidence type="ECO:0000313" key="3">
    <source>
        <dbReference type="Proteomes" id="UP000283509"/>
    </source>
</evidence>
<dbReference type="OrthoDB" id="10010453at2759"/>
<sequence>MYLRVSHGTVESAGSVSSNHFDHRNLLDGEEPRAPVQTFAVDRRVLGPRPVSLNMSDRSSSISEGGPTDPPPPYSAPHSTLVAVRTSSAYALAATPRPPSPTYGHHNPYVISGGDSGYSSGPLATFPQTFLSPASPARPPPLRITSAMPQTFAPALTPTTRPCSTAHIIHTHHPGPDENLYTATKF</sequence>
<reference evidence="2 3" key="2">
    <citation type="submission" date="2019-01" db="EMBL/GenBank/DDBJ databases">
        <title>The decoding of complex shrimp genome reveals the adaptation for benthos swimmer, frequently molting mechanism and breeding impact on genome.</title>
        <authorList>
            <person name="Sun Y."/>
            <person name="Gao Y."/>
            <person name="Yu Y."/>
        </authorList>
    </citation>
    <scope>NUCLEOTIDE SEQUENCE [LARGE SCALE GENOMIC DNA]</scope>
    <source>
        <tissue evidence="2">Muscle</tissue>
    </source>
</reference>
<dbReference type="EMBL" id="QCYY01000759">
    <property type="protein sequence ID" value="ROT82934.1"/>
    <property type="molecule type" value="Genomic_DNA"/>
</dbReference>
<keyword evidence="3" id="KW-1185">Reference proteome</keyword>
<proteinExistence type="predicted"/>
<protein>
    <submittedName>
        <fullName evidence="2">Uncharacterized protein</fullName>
    </submittedName>
</protein>
<accession>A0A423U2M2</accession>
<reference evidence="2 3" key="1">
    <citation type="submission" date="2018-04" db="EMBL/GenBank/DDBJ databases">
        <authorList>
            <person name="Zhang X."/>
            <person name="Yuan J."/>
            <person name="Li F."/>
            <person name="Xiang J."/>
        </authorList>
    </citation>
    <scope>NUCLEOTIDE SEQUENCE [LARGE SCALE GENOMIC DNA]</scope>
    <source>
        <tissue evidence="2">Muscle</tissue>
    </source>
</reference>
<name>A0A423U2M2_PENVA</name>
<comment type="caution">
    <text evidence="2">The sequence shown here is derived from an EMBL/GenBank/DDBJ whole genome shotgun (WGS) entry which is preliminary data.</text>
</comment>
<evidence type="ECO:0000313" key="2">
    <source>
        <dbReference type="EMBL" id="ROT82934.1"/>
    </source>
</evidence>
<feature type="compositionally biased region" description="Basic and acidic residues" evidence="1">
    <location>
        <begin position="20"/>
        <end position="33"/>
    </location>
</feature>
<organism evidence="2 3">
    <name type="scientific">Penaeus vannamei</name>
    <name type="common">Whiteleg shrimp</name>
    <name type="synonym">Litopenaeus vannamei</name>
    <dbReference type="NCBI Taxonomy" id="6689"/>
    <lineage>
        <taxon>Eukaryota</taxon>
        <taxon>Metazoa</taxon>
        <taxon>Ecdysozoa</taxon>
        <taxon>Arthropoda</taxon>
        <taxon>Crustacea</taxon>
        <taxon>Multicrustacea</taxon>
        <taxon>Malacostraca</taxon>
        <taxon>Eumalacostraca</taxon>
        <taxon>Eucarida</taxon>
        <taxon>Decapoda</taxon>
        <taxon>Dendrobranchiata</taxon>
        <taxon>Penaeoidea</taxon>
        <taxon>Penaeidae</taxon>
        <taxon>Penaeus</taxon>
    </lineage>
</organism>
<dbReference type="Proteomes" id="UP000283509">
    <property type="component" value="Unassembled WGS sequence"/>
</dbReference>
<gene>
    <name evidence="2" type="ORF">C7M84_023919</name>
</gene>
<feature type="compositionally biased region" description="Polar residues" evidence="1">
    <location>
        <begin position="53"/>
        <end position="63"/>
    </location>
</feature>
<feature type="region of interest" description="Disordered" evidence="1">
    <location>
        <begin position="1"/>
        <end position="79"/>
    </location>
</feature>
<evidence type="ECO:0000256" key="1">
    <source>
        <dbReference type="SAM" id="MobiDB-lite"/>
    </source>
</evidence>